<keyword evidence="6" id="KW-0175">Coiled coil</keyword>
<feature type="compositionally biased region" description="Low complexity" evidence="7">
    <location>
        <begin position="1"/>
        <end position="20"/>
    </location>
</feature>
<dbReference type="AlphaFoldDB" id="A0A1C7N3K3"/>
<accession>A0A1C7N3K3</accession>
<dbReference type="GO" id="GO:0032541">
    <property type="term" value="C:cortical endoplasmic reticulum"/>
    <property type="evidence" value="ECO:0007669"/>
    <property type="project" value="TreeGrafter"/>
</dbReference>
<dbReference type="PROSITE" id="PS51778">
    <property type="entry name" value="VAST"/>
    <property type="match status" value="1"/>
</dbReference>
<organism evidence="10 11">
    <name type="scientific">Choanephora cucurbitarum</name>
    <dbReference type="NCBI Taxonomy" id="101091"/>
    <lineage>
        <taxon>Eukaryota</taxon>
        <taxon>Fungi</taxon>
        <taxon>Fungi incertae sedis</taxon>
        <taxon>Mucoromycota</taxon>
        <taxon>Mucoromycotina</taxon>
        <taxon>Mucoromycetes</taxon>
        <taxon>Mucorales</taxon>
        <taxon>Mucorineae</taxon>
        <taxon>Choanephoraceae</taxon>
        <taxon>Choanephoroideae</taxon>
        <taxon>Choanephora</taxon>
    </lineage>
</organism>
<evidence type="ECO:0000256" key="7">
    <source>
        <dbReference type="SAM" id="MobiDB-lite"/>
    </source>
</evidence>
<gene>
    <name evidence="10" type="ORF">A0J61_08336</name>
</gene>
<evidence type="ECO:0000313" key="10">
    <source>
        <dbReference type="EMBL" id="OBZ83617.1"/>
    </source>
</evidence>
<dbReference type="InParanoid" id="A0A1C7N3K3"/>
<evidence type="ECO:0000256" key="5">
    <source>
        <dbReference type="ARBA" id="ARBA00023136"/>
    </source>
</evidence>
<dbReference type="OrthoDB" id="2162691at2759"/>
<dbReference type="PANTHER" id="PTHR23319:SF4">
    <property type="entry name" value="GRAM DOMAIN CONTAINING 1B, ISOFORM E"/>
    <property type="match status" value="1"/>
</dbReference>
<dbReference type="EMBL" id="LUGH01000631">
    <property type="protein sequence ID" value="OBZ83617.1"/>
    <property type="molecule type" value="Genomic_DNA"/>
</dbReference>
<dbReference type="SMART" id="SM00568">
    <property type="entry name" value="GRAM"/>
    <property type="match status" value="1"/>
</dbReference>
<dbReference type="Pfam" id="PF02893">
    <property type="entry name" value="GRAM"/>
    <property type="match status" value="1"/>
</dbReference>
<feature type="coiled-coil region" evidence="6">
    <location>
        <begin position="580"/>
        <end position="607"/>
    </location>
</feature>
<dbReference type="GO" id="GO:0005789">
    <property type="term" value="C:endoplasmic reticulum membrane"/>
    <property type="evidence" value="ECO:0007669"/>
    <property type="project" value="TreeGrafter"/>
</dbReference>
<evidence type="ECO:0000256" key="8">
    <source>
        <dbReference type="SAM" id="Phobius"/>
    </source>
</evidence>
<dbReference type="InterPro" id="IPR004182">
    <property type="entry name" value="GRAM"/>
</dbReference>
<feature type="region of interest" description="Disordered" evidence="7">
    <location>
        <begin position="1"/>
        <end position="26"/>
    </location>
</feature>
<keyword evidence="3 8" id="KW-0812">Transmembrane</keyword>
<dbReference type="InterPro" id="IPR051482">
    <property type="entry name" value="Cholesterol_transport"/>
</dbReference>
<evidence type="ECO:0000256" key="6">
    <source>
        <dbReference type="SAM" id="Coils"/>
    </source>
</evidence>
<evidence type="ECO:0000256" key="3">
    <source>
        <dbReference type="ARBA" id="ARBA00022692"/>
    </source>
</evidence>
<evidence type="ECO:0000313" key="11">
    <source>
        <dbReference type="Proteomes" id="UP000093000"/>
    </source>
</evidence>
<comment type="subcellular location">
    <subcellularLocation>
        <location evidence="1">Membrane</location>
        <topology evidence="1">Single-pass membrane protein</topology>
    </subcellularLocation>
</comment>
<dbReference type="GO" id="GO:0140268">
    <property type="term" value="C:endoplasmic reticulum-plasma membrane contact site"/>
    <property type="evidence" value="ECO:0007669"/>
    <property type="project" value="TreeGrafter"/>
</dbReference>
<dbReference type="GO" id="GO:0005886">
    <property type="term" value="C:plasma membrane"/>
    <property type="evidence" value="ECO:0007669"/>
    <property type="project" value="TreeGrafter"/>
</dbReference>
<dbReference type="Gene3D" id="2.30.29.30">
    <property type="entry name" value="Pleckstrin-homology domain (PH domain)/Phosphotyrosine-binding domain (PTB)"/>
    <property type="match status" value="1"/>
</dbReference>
<proteinExistence type="inferred from homology"/>
<evidence type="ECO:0000256" key="1">
    <source>
        <dbReference type="ARBA" id="ARBA00004167"/>
    </source>
</evidence>
<feature type="transmembrane region" description="Helical" evidence="8">
    <location>
        <begin position="540"/>
        <end position="558"/>
    </location>
</feature>
<comment type="caution">
    <text evidence="10">The sequence shown here is derived from an EMBL/GenBank/DDBJ whole genome shotgun (WGS) entry which is preliminary data.</text>
</comment>
<name>A0A1C7N3K3_9FUNG</name>
<sequence length="618" mass="70801">MSQNHSSSSLHRSINSASSSNKHRFSAHKMFSKAKDTTKSFVNNRKRRSLDKANFSSVDTITLEEDNDEILSQKPHRYSVDSTAKYSTDEEPSLTIDALSTIDKPGSFASACDLSLASKKKNDEFHALFKSVPESDLLIDDYKCALQKEILLQGHLYLSEHHVCFKSNIFGWVTNLVIQFAEIERIEKRMTAKIIPNGILIATNTSTHIFASFLLRDQTYEQIIKIWNLSKRVQSQEKLVESDADSLPSSASDSAMLIEEEEEEEQIPIKLEATLPPLDSLVQQRKLSEPKQNRPRSISDSFAQSGRELLAAPSIESILRPKREKRVTEPEISKNKGICPCAIRKQHYFHVALDQSYQSSVSQMFELLFDSQFMKSFLEKYEQFEDVQLGAWKRNQREVTGKRRIKSSNTMGAKLVKVLFQEQKTHKKYPYYCCVTVKKSMPDMPMGAVYSIQSRTCITRESKDKVHVLVTFQVVFSKTGLVSSIIEKNAAEDQLRLYQHLHSVLSQPALIQQLDPSLSQNLLNRAHLPTPPTQFIRPTYLIYAGIFFVLLAHCMLAIRMQHISDHLKALHDQTTVVQDSRLMESKMKQTQQRLDELRHEAQDFDKRLLRLARPPFCK</sequence>
<evidence type="ECO:0000259" key="9">
    <source>
        <dbReference type="PROSITE" id="PS51778"/>
    </source>
</evidence>
<dbReference type="GO" id="GO:0005739">
    <property type="term" value="C:mitochondrion"/>
    <property type="evidence" value="ECO:0007669"/>
    <property type="project" value="TreeGrafter"/>
</dbReference>
<dbReference type="PANTHER" id="PTHR23319">
    <property type="entry name" value="GRAM DOMAIN CONTAINING 1B, ISOFORM E"/>
    <property type="match status" value="1"/>
</dbReference>
<evidence type="ECO:0000256" key="4">
    <source>
        <dbReference type="ARBA" id="ARBA00022989"/>
    </source>
</evidence>
<dbReference type="InterPro" id="IPR031968">
    <property type="entry name" value="VASt"/>
</dbReference>
<dbReference type="InterPro" id="IPR011993">
    <property type="entry name" value="PH-like_dom_sf"/>
</dbReference>
<dbReference type="Pfam" id="PF16016">
    <property type="entry name" value="VASt"/>
    <property type="match status" value="1"/>
</dbReference>
<dbReference type="Proteomes" id="UP000093000">
    <property type="component" value="Unassembled WGS sequence"/>
</dbReference>
<keyword evidence="4 8" id="KW-1133">Transmembrane helix</keyword>
<comment type="similarity">
    <text evidence="2">Belongs to the YSP2 family.</text>
</comment>
<feature type="domain" description="VASt" evidence="9">
    <location>
        <begin position="348"/>
        <end position="499"/>
    </location>
</feature>
<dbReference type="STRING" id="101091.A0A1C7N3K3"/>
<dbReference type="GO" id="GO:0032366">
    <property type="term" value="P:intracellular sterol transport"/>
    <property type="evidence" value="ECO:0007669"/>
    <property type="project" value="TreeGrafter"/>
</dbReference>
<evidence type="ECO:0000256" key="2">
    <source>
        <dbReference type="ARBA" id="ARBA00006582"/>
    </source>
</evidence>
<protein>
    <submittedName>
        <fullName evidence="10">Putative membrane protein C20F10.07</fullName>
    </submittedName>
</protein>
<dbReference type="CDD" id="cd13220">
    <property type="entry name" value="PH-GRAM_GRAMDC"/>
    <property type="match status" value="1"/>
</dbReference>
<dbReference type="GO" id="GO:0032934">
    <property type="term" value="F:sterol binding"/>
    <property type="evidence" value="ECO:0007669"/>
    <property type="project" value="TreeGrafter"/>
</dbReference>
<dbReference type="GO" id="GO:0120015">
    <property type="term" value="F:sterol transfer activity"/>
    <property type="evidence" value="ECO:0007669"/>
    <property type="project" value="TreeGrafter"/>
</dbReference>
<keyword evidence="5 8" id="KW-0472">Membrane</keyword>
<keyword evidence="11" id="KW-1185">Reference proteome</keyword>
<reference evidence="10 11" key="1">
    <citation type="submission" date="2016-03" db="EMBL/GenBank/DDBJ databases">
        <title>Choanephora cucurbitarum.</title>
        <authorList>
            <person name="Min B."/>
            <person name="Park H."/>
            <person name="Park J.-H."/>
            <person name="Shin H.-D."/>
            <person name="Choi I.-G."/>
        </authorList>
    </citation>
    <scope>NUCLEOTIDE SEQUENCE [LARGE SCALE GENOMIC DNA]</scope>
    <source>
        <strain evidence="10 11">KUS-F28377</strain>
    </source>
</reference>